<sequence length="54" mass="5527">MKFRAGPRRGRGRGAAGRPARGRGAPVIVAADVMCGTPRRLPGGPVGGFLQRSA</sequence>
<proteinExistence type="predicted"/>
<reference evidence="2" key="1">
    <citation type="journal article" date="2014" name="Int. J. Syst. Evol. Microbiol.">
        <title>Complete genome sequence of Corynebacterium casei LMG S-19264T (=DSM 44701T), isolated from a smear-ripened cheese.</title>
        <authorList>
            <consortium name="US DOE Joint Genome Institute (JGI-PGF)"/>
            <person name="Walter F."/>
            <person name="Albersmeier A."/>
            <person name="Kalinowski J."/>
            <person name="Ruckert C."/>
        </authorList>
    </citation>
    <scope>NUCLEOTIDE SEQUENCE</scope>
    <source>
        <strain evidence="2">JCM 4403</strain>
    </source>
</reference>
<evidence type="ECO:0000313" key="3">
    <source>
        <dbReference type="Proteomes" id="UP000656732"/>
    </source>
</evidence>
<evidence type="ECO:0000313" key="2">
    <source>
        <dbReference type="EMBL" id="GGQ95283.1"/>
    </source>
</evidence>
<feature type="compositionally biased region" description="Basic residues" evidence="1">
    <location>
        <begin position="1"/>
        <end position="12"/>
    </location>
</feature>
<name>A0A918BYK2_9ACTN</name>
<protein>
    <submittedName>
        <fullName evidence="2">Uncharacterized protein</fullName>
    </submittedName>
</protein>
<accession>A0A918BYK2</accession>
<reference evidence="2" key="2">
    <citation type="submission" date="2020-09" db="EMBL/GenBank/DDBJ databases">
        <authorList>
            <person name="Sun Q."/>
            <person name="Ohkuma M."/>
        </authorList>
    </citation>
    <scope>NUCLEOTIDE SEQUENCE</scope>
    <source>
        <strain evidence="2">JCM 4403</strain>
    </source>
</reference>
<keyword evidence="3" id="KW-1185">Reference proteome</keyword>
<dbReference type="EMBL" id="BMTU01000010">
    <property type="protein sequence ID" value="GGQ95283.1"/>
    <property type="molecule type" value="Genomic_DNA"/>
</dbReference>
<feature type="region of interest" description="Disordered" evidence="1">
    <location>
        <begin position="1"/>
        <end position="23"/>
    </location>
</feature>
<dbReference type="AlphaFoldDB" id="A0A918BYK2"/>
<evidence type="ECO:0000256" key="1">
    <source>
        <dbReference type="SAM" id="MobiDB-lite"/>
    </source>
</evidence>
<gene>
    <name evidence="2" type="ORF">GCM10010280_48760</name>
</gene>
<organism evidence="2 3">
    <name type="scientific">Streptomyces pilosus</name>
    <dbReference type="NCBI Taxonomy" id="28893"/>
    <lineage>
        <taxon>Bacteria</taxon>
        <taxon>Bacillati</taxon>
        <taxon>Actinomycetota</taxon>
        <taxon>Actinomycetes</taxon>
        <taxon>Kitasatosporales</taxon>
        <taxon>Streptomycetaceae</taxon>
        <taxon>Streptomyces</taxon>
    </lineage>
</organism>
<dbReference type="Proteomes" id="UP000656732">
    <property type="component" value="Unassembled WGS sequence"/>
</dbReference>
<comment type="caution">
    <text evidence="2">The sequence shown here is derived from an EMBL/GenBank/DDBJ whole genome shotgun (WGS) entry which is preliminary data.</text>
</comment>